<evidence type="ECO:0000313" key="6">
    <source>
        <dbReference type="Proteomes" id="UP000290624"/>
    </source>
</evidence>
<keyword evidence="1" id="KW-0472">Membrane</keyword>
<keyword evidence="1" id="KW-1133">Transmembrane helix</keyword>
<feature type="domain" description="DUF2207" evidence="3">
    <location>
        <begin position="36"/>
        <end position="226"/>
    </location>
</feature>
<feature type="transmembrane region" description="Helical" evidence="1">
    <location>
        <begin position="240"/>
        <end position="259"/>
    </location>
</feature>
<protein>
    <recommendedName>
        <fullName evidence="7">DUF2207 domain-containing protein</fullName>
    </recommendedName>
</protein>
<organism evidence="5 6">
    <name type="scientific">Propioniciclava flava</name>
    <dbReference type="NCBI Taxonomy" id="2072026"/>
    <lineage>
        <taxon>Bacteria</taxon>
        <taxon>Bacillati</taxon>
        <taxon>Actinomycetota</taxon>
        <taxon>Actinomycetes</taxon>
        <taxon>Propionibacteriales</taxon>
        <taxon>Propionibacteriaceae</taxon>
        <taxon>Propioniciclava</taxon>
    </lineage>
</organism>
<dbReference type="InterPro" id="IPR018702">
    <property type="entry name" value="DUF2207"/>
</dbReference>
<name>A0A4Q2EJR5_9ACTN</name>
<dbReference type="AlphaFoldDB" id="A0A4Q2EJR5"/>
<feature type="domain" description="Predicted membrane protein YciQ-like C-terminal" evidence="4">
    <location>
        <begin position="288"/>
        <end position="507"/>
    </location>
</feature>
<feature type="chain" id="PRO_5020503449" description="DUF2207 domain-containing protein" evidence="2">
    <location>
        <begin position="34"/>
        <end position="562"/>
    </location>
</feature>
<evidence type="ECO:0000313" key="5">
    <source>
        <dbReference type="EMBL" id="RXW32956.1"/>
    </source>
</evidence>
<feature type="transmembrane region" description="Helical" evidence="1">
    <location>
        <begin position="437"/>
        <end position="455"/>
    </location>
</feature>
<feature type="transmembrane region" description="Helical" evidence="1">
    <location>
        <begin position="412"/>
        <end position="431"/>
    </location>
</feature>
<evidence type="ECO:0000256" key="1">
    <source>
        <dbReference type="SAM" id="Phobius"/>
    </source>
</evidence>
<sequence>MPFTPSRPLRTLVLFLVAVATLLAGPFARPAFAAAQITSYTVAATIAADGALHVKATIAPDAAGGDLVQRFATSEETTGNRSYAFTLSDVRATRGGVDAGASVAQQPDAAVVTIPLTSAEPVVLEYTVRGAAFDNGDGTTVTWRLLQGLNLPVETFEATVKAPALFTMIDCAAGSATSPGACGWYRGGTHDAPDPTFHDGPRRAGDVVQVTLRFAAGSVSPNAVLTHHWTLDRALSLAPLPLGLAALLAIGGLLGLVFLSRRLRREPSPDLTPTIVGTFRPVGPGRSEFEVSDDVRPGQVGTLIDGRADPVDVTATVVDLAVHGSLLIRELPRGRFAQGDWELHLRHDNPRPLRPFESTLLDALQPHDGAPARVSELAGRIGGILPRLQGELYDDVVASGWFARRPDVRKNAFAVATWVGLGVAVVAAGLLIAFTEFGLLGLVLVALAAGFGWVIQDVPARTQAGVKVLTGLDILRGQLLTQPTDEIPPAKAEAELSEVLPYAIVLGGLGRWLDGLAATDDDPDPDETDLSWYHGPQGWQLSDLPESLRHFITTVEGRLLER</sequence>
<keyword evidence="2" id="KW-0732">Signal</keyword>
<keyword evidence="6" id="KW-1185">Reference proteome</keyword>
<accession>A0A4Q2EJR5</accession>
<proteinExistence type="predicted"/>
<evidence type="ECO:0000256" key="2">
    <source>
        <dbReference type="SAM" id="SignalP"/>
    </source>
</evidence>
<evidence type="ECO:0000259" key="4">
    <source>
        <dbReference type="Pfam" id="PF20990"/>
    </source>
</evidence>
<dbReference type="EMBL" id="PPCV01000002">
    <property type="protein sequence ID" value="RXW32956.1"/>
    <property type="molecule type" value="Genomic_DNA"/>
</dbReference>
<keyword evidence="1" id="KW-0812">Transmembrane</keyword>
<dbReference type="InterPro" id="IPR048389">
    <property type="entry name" value="YciQ-like_C"/>
</dbReference>
<dbReference type="RefSeq" id="WP_129457857.1">
    <property type="nucleotide sequence ID" value="NZ_PPCV01000002.1"/>
</dbReference>
<dbReference type="Proteomes" id="UP000290624">
    <property type="component" value="Unassembled WGS sequence"/>
</dbReference>
<evidence type="ECO:0000259" key="3">
    <source>
        <dbReference type="Pfam" id="PF09972"/>
    </source>
</evidence>
<gene>
    <name evidence="5" type="ORF">C1706_03515</name>
</gene>
<feature type="signal peptide" evidence="2">
    <location>
        <begin position="1"/>
        <end position="33"/>
    </location>
</feature>
<dbReference type="OrthoDB" id="143710at2"/>
<reference evidence="5 6" key="1">
    <citation type="submission" date="2018-01" db="EMBL/GenBank/DDBJ databases">
        <title>Lactibacter flavus gen. nov., sp. nov., a novel bacterium of the family Propionibacteriaceae isolated from raw milk and dairy products.</title>
        <authorList>
            <person name="Wenning M."/>
            <person name="Breitenwieser F."/>
            <person name="Huptas C."/>
            <person name="von Neubeck M."/>
            <person name="Busse H.-J."/>
            <person name="Scherer S."/>
        </authorList>
    </citation>
    <scope>NUCLEOTIDE SEQUENCE [LARGE SCALE GENOMIC DNA]</scope>
    <source>
        <strain evidence="5 6">VG341</strain>
    </source>
</reference>
<comment type="caution">
    <text evidence="5">The sequence shown here is derived from an EMBL/GenBank/DDBJ whole genome shotgun (WGS) entry which is preliminary data.</text>
</comment>
<dbReference type="Pfam" id="PF09972">
    <property type="entry name" value="DUF2207"/>
    <property type="match status" value="1"/>
</dbReference>
<dbReference type="Pfam" id="PF20990">
    <property type="entry name" value="DUF2207_C"/>
    <property type="match status" value="1"/>
</dbReference>
<evidence type="ECO:0008006" key="7">
    <source>
        <dbReference type="Google" id="ProtNLM"/>
    </source>
</evidence>